<dbReference type="Gene3D" id="3.40.50.150">
    <property type="entry name" value="Vaccinia Virus protein VP39"/>
    <property type="match status" value="1"/>
</dbReference>
<dbReference type="Proteomes" id="UP000650524">
    <property type="component" value="Unassembled WGS sequence"/>
</dbReference>
<evidence type="ECO:0000256" key="1">
    <source>
        <dbReference type="ARBA" id="ARBA00007867"/>
    </source>
</evidence>
<dbReference type="PANTHER" id="PTHR43317">
    <property type="entry name" value="THERMOSPERMINE SYNTHASE ACAULIS5"/>
    <property type="match status" value="1"/>
</dbReference>
<dbReference type="InterPro" id="IPR029063">
    <property type="entry name" value="SAM-dependent_MTases_sf"/>
</dbReference>
<evidence type="ECO:0000313" key="7">
    <source>
        <dbReference type="EMBL" id="MBC8177499.1"/>
    </source>
</evidence>
<dbReference type="PANTHER" id="PTHR43317:SF1">
    <property type="entry name" value="THERMOSPERMINE SYNTHASE ACAULIS5"/>
    <property type="match status" value="1"/>
</dbReference>
<evidence type="ECO:0000256" key="2">
    <source>
        <dbReference type="ARBA" id="ARBA00022679"/>
    </source>
</evidence>
<evidence type="ECO:0000313" key="8">
    <source>
        <dbReference type="Proteomes" id="UP000650524"/>
    </source>
</evidence>
<reference evidence="7 8" key="1">
    <citation type="submission" date="2020-08" db="EMBL/GenBank/DDBJ databases">
        <title>Bridging the membrane lipid divide: bacteria of the FCB group superphylum have the potential to synthesize archaeal ether lipids.</title>
        <authorList>
            <person name="Villanueva L."/>
            <person name="Von Meijenfeldt F.A.B."/>
            <person name="Westbye A.B."/>
            <person name="Yadav S."/>
            <person name="Hopmans E.C."/>
            <person name="Dutilh B.E."/>
            <person name="Sinninghe Damste J.S."/>
        </authorList>
    </citation>
    <scope>NUCLEOTIDE SEQUENCE [LARGE SCALE GENOMIC DNA]</scope>
    <source>
        <strain evidence="7">NIOZ-UU27</strain>
    </source>
</reference>
<comment type="similarity">
    <text evidence="1">Belongs to the spermidine/spermine synthase family.</text>
</comment>
<feature type="domain" description="PABS" evidence="6">
    <location>
        <begin position="206"/>
        <end position="447"/>
    </location>
</feature>
<dbReference type="EMBL" id="JACNJD010000213">
    <property type="protein sequence ID" value="MBC8177499.1"/>
    <property type="molecule type" value="Genomic_DNA"/>
</dbReference>
<feature type="transmembrane region" description="Helical" evidence="5">
    <location>
        <begin position="527"/>
        <end position="546"/>
    </location>
</feature>
<comment type="caution">
    <text evidence="7">The sequence shown here is derived from an EMBL/GenBank/DDBJ whole genome shotgun (WGS) entry which is preliminary data.</text>
</comment>
<keyword evidence="2 4" id="KW-0808">Transferase</keyword>
<feature type="transmembrane region" description="Helical" evidence="5">
    <location>
        <begin position="645"/>
        <end position="667"/>
    </location>
</feature>
<keyword evidence="5" id="KW-0472">Membrane</keyword>
<keyword evidence="3 4" id="KW-0620">Polyamine biosynthesis</keyword>
<feature type="transmembrane region" description="Helical" evidence="5">
    <location>
        <begin position="613"/>
        <end position="633"/>
    </location>
</feature>
<dbReference type="Pfam" id="PF01564">
    <property type="entry name" value="Spermine_synth"/>
    <property type="match status" value="1"/>
</dbReference>
<protein>
    <recommendedName>
        <fullName evidence="6">PABS domain-containing protein</fullName>
    </recommendedName>
</protein>
<evidence type="ECO:0000256" key="3">
    <source>
        <dbReference type="ARBA" id="ARBA00023115"/>
    </source>
</evidence>
<feature type="transmembrane region" description="Helical" evidence="5">
    <location>
        <begin position="172"/>
        <end position="189"/>
    </location>
</feature>
<dbReference type="CDD" id="cd02440">
    <property type="entry name" value="AdoMet_MTases"/>
    <property type="match status" value="1"/>
</dbReference>
<proteinExistence type="inferred from homology"/>
<accession>A0A8J6MZJ8</accession>
<dbReference type="SUPFAM" id="SSF53335">
    <property type="entry name" value="S-adenosyl-L-methionine-dependent methyltransferases"/>
    <property type="match status" value="1"/>
</dbReference>
<feature type="transmembrane region" description="Helical" evidence="5">
    <location>
        <begin position="552"/>
        <end position="574"/>
    </location>
</feature>
<evidence type="ECO:0000256" key="5">
    <source>
        <dbReference type="SAM" id="Phobius"/>
    </source>
</evidence>
<organism evidence="7 8">
    <name type="scientific">Candidatus Desulfacyla euxinica</name>
    <dbReference type="NCBI Taxonomy" id="2841693"/>
    <lineage>
        <taxon>Bacteria</taxon>
        <taxon>Deltaproteobacteria</taxon>
        <taxon>Candidatus Desulfacyla</taxon>
    </lineage>
</organism>
<feature type="transmembrane region" description="Helical" evidence="5">
    <location>
        <begin position="7"/>
        <end position="26"/>
    </location>
</feature>
<dbReference type="AlphaFoldDB" id="A0A8J6MZJ8"/>
<evidence type="ECO:0000256" key="4">
    <source>
        <dbReference type="PROSITE-ProRule" id="PRU00354"/>
    </source>
</evidence>
<feature type="transmembrane region" description="Helical" evidence="5">
    <location>
        <begin position="194"/>
        <end position="211"/>
    </location>
</feature>
<feature type="transmembrane region" description="Helical" evidence="5">
    <location>
        <begin position="145"/>
        <end position="166"/>
    </location>
</feature>
<dbReference type="GO" id="GO:0006596">
    <property type="term" value="P:polyamine biosynthetic process"/>
    <property type="evidence" value="ECO:0007669"/>
    <property type="project" value="UniProtKB-UniRule"/>
</dbReference>
<feature type="active site" description="Proton acceptor" evidence="4">
    <location>
        <position position="354"/>
    </location>
</feature>
<feature type="transmembrane region" description="Helical" evidence="5">
    <location>
        <begin position="68"/>
        <end position="90"/>
    </location>
</feature>
<name>A0A8J6MZJ8_9DELT</name>
<keyword evidence="5" id="KW-1133">Transmembrane helix</keyword>
<feature type="transmembrane region" description="Helical" evidence="5">
    <location>
        <begin position="586"/>
        <end position="607"/>
    </location>
</feature>
<sequence length="704" mass="79395">MNLKRLIIWSIIGTGISSVTTQLLTIREFLTQFNGNEIIISLVISCWLLMTGIGALTAKFVKGGGLKVYAPLIFIIAIWPLLQIIGIRGFREFFFIHGVSPGFYPILFYILITITPYCLLTGFVLPYSQNVLNINHYPFESGDLYITDSIGDIAGGAIFSFILVYLFKPFPIIAITSSLLILVAFLLLVKQRQYVLLAGALIVCSGFYLFSTNSRFETFTLSGQYGNIVHYLESPYGRIVITKEGPQHTFWESGLPLYSDSNIINSEEKVHYPLSQLDRVETLMLVSGGLGETLKEISKYRPAHVDYLELDPRLTDAAQDLGVIKKAPFLEIINTDARRYIRTATKMYDAILIDLPDPSTFQINRFFTEEFFSLAKGILKKGGILSLNLQYSPNYISDIGKKKLSTVYNTARMHFKNVLALPGARAYFLLSDRELHSDIPSLLKAKKIPTSYIEGFFHGNVTEDRIKQLRERLDKNELINTDFEPRLINIVFQEWFIKYGTHPGYFIAILLGLTLIYLFFMRREEYILFSTGFATMGVEMLIIFAFQVIYGYVYLEIGAIITAFLLGLLPGAIAGKRWRVKMGMKIALSEIAVLSLLFIFFLWISYFKSALHPLYFLSFCFLFSFLCGFQFPVAAEIIGEEKSPAAGCLAADLCGAAVGTLATGTILIPLWGIRFAVVFLILVKISSIVLFMFGRRINSLEKVK</sequence>
<feature type="transmembrane region" description="Helical" evidence="5">
    <location>
        <begin position="102"/>
        <end position="125"/>
    </location>
</feature>
<evidence type="ECO:0000259" key="6">
    <source>
        <dbReference type="PROSITE" id="PS51006"/>
    </source>
</evidence>
<keyword evidence="5" id="KW-0812">Transmembrane</keyword>
<dbReference type="InterPro" id="IPR030374">
    <property type="entry name" value="PABS"/>
</dbReference>
<dbReference type="GO" id="GO:0016740">
    <property type="term" value="F:transferase activity"/>
    <property type="evidence" value="ECO:0007669"/>
    <property type="project" value="UniProtKB-UniRule"/>
</dbReference>
<feature type="transmembrane region" description="Helical" evidence="5">
    <location>
        <begin position="38"/>
        <end position="56"/>
    </location>
</feature>
<gene>
    <name evidence="7" type="ORF">H8E19_08845</name>
</gene>
<feature type="transmembrane region" description="Helical" evidence="5">
    <location>
        <begin position="673"/>
        <end position="694"/>
    </location>
</feature>
<feature type="transmembrane region" description="Helical" evidence="5">
    <location>
        <begin position="503"/>
        <end position="520"/>
    </location>
</feature>
<dbReference type="PROSITE" id="PS51006">
    <property type="entry name" value="PABS_2"/>
    <property type="match status" value="1"/>
</dbReference>